<evidence type="ECO:0000256" key="1">
    <source>
        <dbReference type="SAM" id="MobiDB-lite"/>
    </source>
</evidence>
<gene>
    <name evidence="2" type="ORF">LTR05_003025</name>
</gene>
<reference evidence="2 3" key="1">
    <citation type="submission" date="2023-08" db="EMBL/GenBank/DDBJ databases">
        <title>Black Yeasts Isolated from many extreme environments.</title>
        <authorList>
            <person name="Coleine C."/>
            <person name="Stajich J.E."/>
            <person name="Selbmann L."/>
        </authorList>
    </citation>
    <scope>NUCLEOTIDE SEQUENCE [LARGE SCALE GENOMIC DNA]</scope>
    <source>
        <strain evidence="2 3">CCFEE 5910</strain>
    </source>
</reference>
<feature type="compositionally biased region" description="Basic and acidic residues" evidence="1">
    <location>
        <begin position="210"/>
        <end position="221"/>
    </location>
</feature>
<dbReference type="Proteomes" id="UP001309876">
    <property type="component" value="Unassembled WGS sequence"/>
</dbReference>
<keyword evidence="3" id="KW-1185">Reference proteome</keyword>
<accession>A0AAN7T567</accession>
<feature type="compositionally biased region" description="Polar residues" evidence="1">
    <location>
        <begin position="222"/>
        <end position="233"/>
    </location>
</feature>
<organism evidence="2 3">
    <name type="scientific">Lithohypha guttulata</name>
    <dbReference type="NCBI Taxonomy" id="1690604"/>
    <lineage>
        <taxon>Eukaryota</taxon>
        <taxon>Fungi</taxon>
        <taxon>Dikarya</taxon>
        <taxon>Ascomycota</taxon>
        <taxon>Pezizomycotina</taxon>
        <taxon>Eurotiomycetes</taxon>
        <taxon>Chaetothyriomycetidae</taxon>
        <taxon>Chaetothyriales</taxon>
        <taxon>Trichomeriaceae</taxon>
        <taxon>Lithohypha</taxon>
    </lineage>
</organism>
<feature type="compositionally biased region" description="Polar residues" evidence="1">
    <location>
        <begin position="50"/>
        <end position="63"/>
    </location>
</feature>
<dbReference type="EMBL" id="JAVRRJ010000002">
    <property type="protein sequence ID" value="KAK5088803.1"/>
    <property type="molecule type" value="Genomic_DNA"/>
</dbReference>
<feature type="compositionally biased region" description="Acidic residues" evidence="1">
    <location>
        <begin position="200"/>
        <end position="209"/>
    </location>
</feature>
<sequence length="275" mass="31032">MLPTPVKTPQKKQIAKSAMAARTLFQDQPNANTDSPRKNQKKKVRHNGFSLESFSENTSQDQVQIHIDSRDQIPEVDTSADNPFYVAPESSSKKRSMASAQDVLRSSKRRKVAEERAPLDSQVKDAIEKDEGMVYVFRGTKVYKRFDDTGDEEEVIDPEELGLLVNETDAAEIIKPLKTLTRKSIRPKRLFQTEKQLSQIDEEAETEIEDNQKEIEPKEEQPSPSRTTRSPGASNKKKRTSPFDSWQRLKPGSRSAGSDTSTKNRKRTAAEALGL</sequence>
<feature type="compositionally biased region" description="Polar residues" evidence="1">
    <location>
        <begin position="25"/>
        <end position="34"/>
    </location>
</feature>
<name>A0AAN7T567_9EURO</name>
<dbReference type="AlphaFoldDB" id="A0AAN7T567"/>
<evidence type="ECO:0000313" key="3">
    <source>
        <dbReference type="Proteomes" id="UP001309876"/>
    </source>
</evidence>
<proteinExistence type="predicted"/>
<evidence type="ECO:0000313" key="2">
    <source>
        <dbReference type="EMBL" id="KAK5088803.1"/>
    </source>
</evidence>
<feature type="region of interest" description="Disordered" evidence="1">
    <location>
        <begin position="22"/>
        <end position="119"/>
    </location>
</feature>
<comment type="caution">
    <text evidence="2">The sequence shown here is derived from an EMBL/GenBank/DDBJ whole genome shotgun (WGS) entry which is preliminary data.</text>
</comment>
<protein>
    <submittedName>
        <fullName evidence="2">Uncharacterized protein</fullName>
    </submittedName>
</protein>
<feature type="region of interest" description="Disordered" evidence="1">
    <location>
        <begin position="196"/>
        <end position="275"/>
    </location>
</feature>